<name>A0A3N6ZBC3_9ACTN</name>
<dbReference type="Proteomes" id="UP000275225">
    <property type="component" value="Unassembled WGS sequence"/>
</dbReference>
<keyword evidence="2" id="KW-0378">Hydrolase</keyword>
<dbReference type="RefSeq" id="WP_124236955.1">
    <property type="nucleotide sequence ID" value="NZ_JBHUFI010000012.1"/>
</dbReference>
<dbReference type="GO" id="GO:0016787">
    <property type="term" value="F:hydrolase activity"/>
    <property type="evidence" value="ECO:0007669"/>
    <property type="project" value="UniProtKB-KW"/>
</dbReference>
<comment type="caution">
    <text evidence="2">The sequence shown here is derived from an EMBL/GenBank/DDBJ whole genome shotgun (WGS) entry which is preliminary data.</text>
</comment>
<dbReference type="InterPro" id="IPR001466">
    <property type="entry name" value="Beta-lactam-related"/>
</dbReference>
<feature type="domain" description="Beta-lactamase-related" evidence="1">
    <location>
        <begin position="20"/>
        <end position="361"/>
    </location>
</feature>
<keyword evidence="3" id="KW-1185">Reference proteome</keyword>
<protein>
    <submittedName>
        <fullName evidence="2">Class A beta-lactamase-related serine hydrolase</fullName>
    </submittedName>
</protein>
<evidence type="ECO:0000313" key="2">
    <source>
        <dbReference type="EMBL" id="RQN07481.1"/>
    </source>
</evidence>
<organism evidence="2 3">
    <name type="scientific">Aeromicrobium camelliae</name>
    <dbReference type="NCBI Taxonomy" id="1538144"/>
    <lineage>
        <taxon>Bacteria</taxon>
        <taxon>Bacillati</taxon>
        <taxon>Actinomycetota</taxon>
        <taxon>Actinomycetes</taxon>
        <taxon>Propionibacteriales</taxon>
        <taxon>Nocardioidaceae</taxon>
        <taxon>Aeromicrobium</taxon>
    </lineage>
</organism>
<dbReference type="PANTHER" id="PTHR43319:SF3">
    <property type="entry name" value="BETA-LACTAMASE-RELATED DOMAIN-CONTAINING PROTEIN"/>
    <property type="match status" value="1"/>
</dbReference>
<dbReference type="AlphaFoldDB" id="A0A3N6ZBC3"/>
<accession>A0A3N6ZBC3</accession>
<dbReference type="EMBL" id="RQJX01000012">
    <property type="protein sequence ID" value="RQN07481.1"/>
    <property type="molecule type" value="Genomic_DNA"/>
</dbReference>
<dbReference type="PANTHER" id="PTHR43319">
    <property type="entry name" value="BETA-LACTAMASE-RELATED"/>
    <property type="match status" value="1"/>
</dbReference>
<sequence>MTTAPSRRAPLVDPRFTEVDALLQRNVADGVELGASLCVIREGEVVLDTWAGWTDREHTIAWQHDTITPMWSTSKTLVNLAVWVLHDDGVLDVDRPVAHYWPEFAQHGKADVTVLDVLAHTSGVPAWSPAIGIDDLYDWERSTADLAASAPWFAPRSAPGYQLLNQGHLLGEVMRRTTGLLPGDVIAQRIAAPLGADVHIGLSPADDVRVAPVVPPRLIELDPLDPESVASRALVRPFVHVRESSTERWRRGQIPAANGHGNARGVAVAQAVISHGGEFGGHRLLRTATIERLLTPHVSGVDLVLGLPLTFGPGWALAGSLPSATAPGRRCYWGGLGGSVVVNDIDTGTTVAYVMNRMRFEHPVGGTPRVTRPCGDSRFDAYLAAIDAAWKD</sequence>
<gene>
    <name evidence="2" type="ORF">EHW97_09580</name>
</gene>
<reference evidence="2 3" key="1">
    <citation type="submission" date="2018-11" db="EMBL/GenBank/DDBJ databases">
        <authorList>
            <person name="Li F."/>
        </authorList>
    </citation>
    <scope>NUCLEOTIDE SEQUENCE [LARGE SCALE GENOMIC DNA]</scope>
    <source>
        <strain evidence="2 3">YS17T</strain>
    </source>
</reference>
<dbReference type="OrthoDB" id="9809635at2"/>
<evidence type="ECO:0000259" key="1">
    <source>
        <dbReference type="Pfam" id="PF00144"/>
    </source>
</evidence>
<proteinExistence type="predicted"/>
<dbReference type="Gene3D" id="3.40.710.10">
    <property type="entry name" value="DD-peptidase/beta-lactamase superfamily"/>
    <property type="match status" value="1"/>
</dbReference>
<dbReference type="InterPro" id="IPR052907">
    <property type="entry name" value="Beta-lactamase/esterase"/>
</dbReference>
<dbReference type="Pfam" id="PF00144">
    <property type="entry name" value="Beta-lactamase"/>
    <property type="match status" value="1"/>
</dbReference>
<dbReference type="SUPFAM" id="SSF56601">
    <property type="entry name" value="beta-lactamase/transpeptidase-like"/>
    <property type="match status" value="1"/>
</dbReference>
<dbReference type="InterPro" id="IPR012338">
    <property type="entry name" value="Beta-lactam/transpept-like"/>
</dbReference>
<evidence type="ECO:0000313" key="3">
    <source>
        <dbReference type="Proteomes" id="UP000275225"/>
    </source>
</evidence>